<proteinExistence type="predicted"/>
<evidence type="ECO:0000313" key="1">
    <source>
        <dbReference type="EMBL" id="MBS2209782.1"/>
    </source>
</evidence>
<accession>A0ABS5K421</accession>
<dbReference type="Proteomes" id="UP000721861">
    <property type="component" value="Unassembled WGS sequence"/>
</dbReference>
<keyword evidence="2" id="KW-1185">Reference proteome</keyword>
<organism evidence="1 2">
    <name type="scientific">Carboxylicivirga mesophila</name>
    <dbReference type="NCBI Taxonomy" id="1166478"/>
    <lineage>
        <taxon>Bacteria</taxon>
        <taxon>Pseudomonadati</taxon>
        <taxon>Bacteroidota</taxon>
        <taxon>Bacteroidia</taxon>
        <taxon>Marinilabiliales</taxon>
        <taxon>Marinilabiliaceae</taxon>
        <taxon>Carboxylicivirga</taxon>
    </lineage>
</organism>
<gene>
    <name evidence="1" type="ORF">KEM09_00095</name>
</gene>
<evidence type="ECO:0000313" key="2">
    <source>
        <dbReference type="Proteomes" id="UP000721861"/>
    </source>
</evidence>
<dbReference type="RefSeq" id="WP_212223538.1">
    <property type="nucleotide sequence ID" value="NZ_JAGUCN010000001.1"/>
</dbReference>
<dbReference type="EMBL" id="JAGUCN010000001">
    <property type="protein sequence ID" value="MBS2209782.1"/>
    <property type="molecule type" value="Genomic_DNA"/>
</dbReference>
<protein>
    <submittedName>
        <fullName evidence="1">Uncharacterized protein</fullName>
    </submittedName>
</protein>
<dbReference type="PROSITE" id="PS51257">
    <property type="entry name" value="PROKAR_LIPOPROTEIN"/>
    <property type="match status" value="1"/>
</dbReference>
<comment type="caution">
    <text evidence="1">The sequence shown here is derived from an EMBL/GenBank/DDBJ whole genome shotgun (WGS) entry which is preliminary data.</text>
</comment>
<name>A0ABS5K421_9BACT</name>
<sequence length="221" mass="25745">MRRILVLSLLVVLGLSACEKDEVNYPYTYVSDLVTDGTLRVFTEKGEVHDQEVKERFYKEIQKDIDSEDGNGTNGELVITYHNASDITIDGFGERHDGKAYKKGDVLIWEYPYTMQTFDRVPYLSLEPLNFEVFPAHPATGYSEIIKYNPCIFAKVKNGKVYLPMVNRIVLSYYFNNSQPNVYITQDNNVYDYSFHDHPEFYMTENDTLVIYEYAIEMIKQ</sequence>
<reference evidence="1 2" key="1">
    <citation type="journal article" date="2014" name="Int. J. Syst. Evol. Microbiol.">
        <title>Carboxylicivirga gen. nov. in the family Marinilabiliaceae with two novel species, Carboxylicivirga mesophila sp. nov. and Carboxylicivirga taeanensis sp. nov., and reclassification of Cytophaga fermentans as Saccharicrinis fermentans gen. nov., comb. nov.</title>
        <authorList>
            <person name="Yang S.H."/>
            <person name="Seo H.S."/>
            <person name="Woo J.H."/>
            <person name="Oh H.M."/>
            <person name="Jang H."/>
            <person name="Lee J.H."/>
            <person name="Kim S.J."/>
            <person name="Kwon K.K."/>
        </authorList>
    </citation>
    <scope>NUCLEOTIDE SEQUENCE [LARGE SCALE GENOMIC DNA]</scope>
    <source>
        <strain evidence="1 2">JCM 18290</strain>
    </source>
</reference>